<gene>
    <name evidence="1" type="ORF">CCMP2556_LOCUS45570</name>
</gene>
<protein>
    <submittedName>
        <fullName evidence="1">Uncharacterized protein</fullName>
    </submittedName>
</protein>
<organism evidence="1 2">
    <name type="scientific">Durusdinium trenchii</name>
    <dbReference type="NCBI Taxonomy" id="1381693"/>
    <lineage>
        <taxon>Eukaryota</taxon>
        <taxon>Sar</taxon>
        <taxon>Alveolata</taxon>
        <taxon>Dinophyceae</taxon>
        <taxon>Suessiales</taxon>
        <taxon>Symbiodiniaceae</taxon>
        <taxon>Durusdinium</taxon>
    </lineage>
</organism>
<accession>A0ABP0R577</accession>
<dbReference type="EMBL" id="CAXAMN010025517">
    <property type="protein sequence ID" value="CAK9095727.1"/>
    <property type="molecule type" value="Genomic_DNA"/>
</dbReference>
<dbReference type="Proteomes" id="UP001642484">
    <property type="component" value="Unassembled WGS sequence"/>
</dbReference>
<reference evidence="1 2" key="1">
    <citation type="submission" date="2024-02" db="EMBL/GenBank/DDBJ databases">
        <authorList>
            <person name="Chen Y."/>
            <person name="Shah S."/>
            <person name="Dougan E. K."/>
            <person name="Thang M."/>
            <person name="Chan C."/>
        </authorList>
    </citation>
    <scope>NUCLEOTIDE SEQUENCE [LARGE SCALE GENOMIC DNA]</scope>
</reference>
<sequence length="289" mass="31621">MLAFCHHWQVDTMLSFLPHPIQALPRPLVLARTSQGPVHSRGFAPRPLDQHIAVASCAALATARRRVHRQASEGKFYQLEGDASSELVPAGFGPLGVVVGGWSDEELETLVGPLLEDAFAEGAASTVPVRVLAKADMDCTLEEVLASLPEMDAVLPDHGSEAPVARPVCVFSGWPPEKMLMAVRRLRQAPNRRARHWLTEQPGAWGSHGSSAIDDGIPRFCGIEMEPTCHVEKPCMAAMAVPRAMQKKMKQLLEETHRSEMWEIQRIAKCFWPLNGMTWAGKLPGSGSS</sequence>
<evidence type="ECO:0000313" key="1">
    <source>
        <dbReference type="EMBL" id="CAK9095727.1"/>
    </source>
</evidence>
<proteinExistence type="predicted"/>
<keyword evidence="2" id="KW-1185">Reference proteome</keyword>
<name>A0ABP0R577_9DINO</name>
<comment type="caution">
    <text evidence="1">The sequence shown here is derived from an EMBL/GenBank/DDBJ whole genome shotgun (WGS) entry which is preliminary data.</text>
</comment>
<evidence type="ECO:0000313" key="2">
    <source>
        <dbReference type="Proteomes" id="UP001642484"/>
    </source>
</evidence>